<evidence type="ECO:0000259" key="10">
    <source>
        <dbReference type="PROSITE" id="PS00300"/>
    </source>
</evidence>
<evidence type="ECO:0000313" key="14">
    <source>
        <dbReference type="Proteomes" id="UP000326865"/>
    </source>
</evidence>
<dbReference type="Pfam" id="PF02881">
    <property type="entry name" value="SRP54_N"/>
    <property type="match status" value="1"/>
</dbReference>
<dbReference type="SUPFAM" id="SSF52540">
    <property type="entry name" value="P-loop containing nucleoside triphosphate hydrolases"/>
    <property type="match status" value="1"/>
</dbReference>
<dbReference type="GO" id="GO:0005525">
    <property type="term" value="F:GTP binding"/>
    <property type="evidence" value="ECO:0007669"/>
    <property type="project" value="UniProtKB-UniRule"/>
</dbReference>
<evidence type="ECO:0000256" key="1">
    <source>
        <dbReference type="ARBA" id="ARBA00022475"/>
    </source>
</evidence>
<feature type="domain" description="SRP54-type proteins GTP-binding" evidence="10">
    <location>
        <begin position="330"/>
        <end position="343"/>
    </location>
</feature>
<dbReference type="EC" id="3.6.5.4" evidence="8"/>
<dbReference type="InterPro" id="IPR003593">
    <property type="entry name" value="AAA+_ATPase"/>
</dbReference>
<feature type="region of interest" description="Disordered" evidence="9">
    <location>
        <begin position="1"/>
        <end position="65"/>
    </location>
</feature>
<dbReference type="Gene3D" id="1.20.120.140">
    <property type="entry name" value="Signal recognition particle SRP54, nucleotide-binding domain"/>
    <property type="match status" value="1"/>
</dbReference>
<accession>A0A5N5UH25</accession>
<evidence type="ECO:0000313" key="12">
    <source>
        <dbReference type="EMBL" id="KAB7517577.1"/>
    </source>
</evidence>
<dbReference type="InterPro" id="IPR036225">
    <property type="entry name" value="SRP/SRP_N"/>
</dbReference>
<evidence type="ECO:0000313" key="11">
    <source>
        <dbReference type="EMBL" id="KAB7516434.1"/>
    </source>
</evidence>
<accession>A0A5N5UCL7</accession>
<feature type="binding site" evidence="8">
    <location>
        <begin position="169"/>
        <end position="176"/>
    </location>
    <ligand>
        <name>GTP</name>
        <dbReference type="ChEBI" id="CHEBI:37565"/>
    </ligand>
</feature>
<protein>
    <recommendedName>
        <fullName evidence="8">Signal recognition particle receptor FtsY</fullName>
        <shortName evidence="8">SRP receptor</shortName>
        <ecNumber evidence="8">3.6.5.4</ecNumber>
    </recommendedName>
</protein>
<dbReference type="GO" id="GO:0005047">
    <property type="term" value="F:signal recognition particle binding"/>
    <property type="evidence" value="ECO:0007669"/>
    <property type="project" value="TreeGrafter"/>
</dbReference>
<dbReference type="Proteomes" id="UP000326207">
    <property type="component" value="Unassembled WGS sequence"/>
</dbReference>
<dbReference type="PANTHER" id="PTHR43134:SF1">
    <property type="entry name" value="SIGNAL RECOGNITION PARTICLE RECEPTOR SUBUNIT ALPHA"/>
    <property type="match status" value="1"/>
</dbReference>
<name>A0A5N5UH25_9EURY</name>
<comment type="subunit">
    <text evidence="8">Part of the signal recognition particle protein translocation system, which is composed of SRP and FtsY.</text>
</comment>
<comment type="subcellular location">
    <subcellularLocation>
        <location evidence="8">Cell membrane</location>
        <topology evidence="8">Peripheral membrane protein</topology>
        <orientation evidence="8">Cytoplasmic side</orientation>
    </subcellularLocation>
    <subcellularLocation>
        <location evidence="8">Cytoplasm</location>
    </subcellularLocation>
</comment>
<comment type="function">
    <text evidence="8">Involved in targeting and insertion of nascent membrane proteins into the cytoplasmic membrane. Acts as a receptor for the complex formed by the signal recognition particle (SRP) and the ribosome-nascent chain (RNC).</text>
</comment>
<keyword evidence="5 8" id="KW-0342">GTP-binding</keyword>
<dbReference type="EMBL" id="QMDY01000004">
    <property type="protein sequence ID" value="KAB7517577.1"/>
    <property type="molecule type" value="Genomic_DNA"/>
</dbReference>
<feature type="compositionally biased region" description="Acidic residues" evidence="9">
    <location>
        <begin position="15"/>
        <end position="40"/>
    </location>
</feature>
<evidence type="ECO:0000256" key="6">
    <source>
        <dbReference type="ARBA" id="ARBA00023136"/>
    </source>
</evidence>
<dbReference type="HAMAP" id="MF_00920">
    <property type="entry name" value="FtsY"/>
    <property type="match status" value="1"/>
</dbReference>
<comment type="similarity">
    <text evidence="8">Belongs to the GTP-binding SRP family. FtsY subfamily.</text>
</comment>
<dbReference type="EMBL" id="QKKZ01000001">
    <property type="protein sequence ID" value="KAB7516434.1"/>
    <property type="molecule type" value="Genomic_DNA"/>
</dbReference>
<keyword evidence="4 8" id="KW-0378">Hydrolase</keyword>
<proteinExistence type="inferred from homology"/>
<keyword evidence="2 8" id="KW-0963">Cytoplasm</keyword>
<dbReference type="SMART" id="SM00962">
    <property type="entry name" value="SRP54"/>
    <property type="match status" value="1"/>
</dbReference>
<dbReference type="SMART" id="SM00963">
    <property type="entry name" value="SRP54_N"/>
    <property type="match status" value="1"/>
</dbReference>
<dbReference type="RefSeq" id="WP_152133783.1">
    <property type="nucleotide sequence ID" value="NZ_QKKZ01000001.1"/>
</dbReference>
<evidence type="ECO:0000256" key="8">
    <source>
        <dbReference type="HAMAP-Rule" id="MF_00920"/>
    </source>
</evidence>
<dbReference type="GO" id="GO:0003924">
    <property type="term" value="F:GTPase activity"/>
    <property type="evidence" value="ECO:0007669"/>
    <property type="project" value="UniProtKB-UniRule"/>
</dbReference>
<dbReference type="Pfam" id="PF00448">
    <property type="entry name" value="SRP54"/>
    <property type="match status" value="1"/>
</dbReference>
<keyword evidence="1 8" id="KW-1003">Cell membrane</keyword>
<evidence type="ECO:0000256" key="2">
    <source>
        <dbReference type="ARBA" id="ARBA00022490"/>
    </source>
</evidence>
<dbReference type="SMART" id="SM00382">
    <property type="entry name" value="AAA"/>
    <property type="match status" value="1"/>
</dbReference>
<dbReference type="InterPro" id="IPR027417">
    <property type="entry name" value="P-loop_NTPase"/>
</dbReference>
<feature type="binding site" evidence="8">
    <location>
        <begin position="251"/>
        <end position="255"/>
    </location>
    <ligand>
        <name>GTP</name>
        <dbReference type="ChEBI" id="CHEBI:37565"/>
    </ligand>
</feature>
<dbReference type="PROSITE" id="PS00300">
    <property type="entry name" value="SRP54"/>
    <property type="match status" value="1"/>
</dbReference>
<dbReference type="InterPro" id="IPR004390">
    <property type="entry name" value="SR_rcpt_FtsY"/>
</dbReference>
<evidence type="ECO:0000256" key="5">
    <source>
        <dbReference type="ARBA" id="ARBA00023134"/>
    </source>
</evidence>
<dbReference type="InterPro" id="IPR013822">
    <property type="entry name" value="Signal_recog_particl_SRP54_hlx"/>
</dbReference>
<evidence type="ECO:0000313" key="13">
    <source>
        <dbReference type="Proteomes" id="UP000326207"/>
    </source>
</evidence>
<dbReference type="NCBIfam" id="TIGR00064">
    <property type="entry name" value="ftsY"/>
    <property type="match status" value="1"/>
</dbReference>
<dbReference type="Gene3D" id="3.40.50.300">
    <property type="entry name" value="P-loop containing nucleotide triphosphate hydrolases"/>
    <property type="match status" value="1"/>
</dbReference>
<feature type="binding site" evidence="8">
    <location>
        <begin position="309"/>
        <end position="312"/>
    </location>
    <ligand>
        <name>GTP</name>
        <dbReference type="ChEBI" id="CHEBI:37565"/>
    </ligand>
</feature>
<dbReference type="GO" id="GO:0005737">
    <property type="term" value="C:cytoplasm"/>
    <property type="evidence" value="ECO:0007669"/>
    <property type="project" value="UniProtKB-SubCell"/>
</dbReference>
<dbReference type="FunFam" id="3.40.50.300:FF:000566">
    <property type="entry name" value="Signal recognition particle receptor subunit alpha"/>
    <property type="match status" value="1"/>
</dbReference>
<dbReference type="InterPro" id="IPR000897">
    <property type="entry name" value="SRP54_GTPase_dom"/>
</dbReference>
<reference evidence="13 14" key="1">
    <citation type="submission" date="2019-10" db="EMBL/GenBank/DDBJ databases">
        <title>Unraveling microbial dark matter from salterns through culturing: the case of the genus Halosegnis.</title>
        <authorList>
            <person name="Duran-Viseras A."/>
            <person name="Andrei A.-S."/>
            <person name="Vera-Gargallo B."/>
            <person name="Ghai R."/>
            <person name="Sanchez-Porro C."/>
            <person name="Ventosa A."/>
        </authorList>
    </citation>
    <scope>NUCLEOTIDE SEQUENCE [LARGE SCALE GENOMIC DNA]</scope>
    <source>
        <strain evidence="11 14">F18-79</strain>
        <strain evidence="12 13">F19-13</strain>
    </source>
</reference>
<dbReference type="AlphaFoldDB" id="A0A5N5UH25"/>
<evidence type="ECO:0000256" key="9">
    <source>
        <dbReference type="SAM" id="MobiDB-lite"/>
    </source>
</evidence>
<dbReference type="PANTHER" id="PTHR43134">
    <property type="entry name" value="SIGNAL RECOGNITION PARTICLE RECEPTOR SUBUNIT ALPHA"/>
    <property type="match status" value="1"/>
</dbReference>
<gene>
    <name evidence="8 12" type="primary">ftsY</name>
    <name evidence="11" type="ORF">DM867_04785</name>
    <name evidence="12" type="ORF">DP108_08335</name>
</gene>
<evidence type="ECO:0000256" key="3">
    <source>
        <dbReference type="ARBA" id="ARBA00022741"/>
    </source>
</evidence>
<feature type="compositionally biased region" description="Acidic residues" evidence="9">
    <location>
        <begin position="48"/>
        <end position="57"/>
    </location>
</feature>
<sequence>MFDSLKEKLGKFKDDVEEEADEPEPDAEPEDAAVESDGDAADAPAADASEEPDDAGDPEVNPKGDSLTERAKLFASGQAKITEAELEEPLEQLEFALLEGDVEMSVARDIVEQLREELVGTARAQVKTGEIVVEEAIGNALLDVIDVGGMDFDEEIAAHEKPITIIFTGVNGVGKTTTIAKLGKYLDDRGYDVVLANGDTYRAGANEQLQEHADTLDLKLISHEQGGDPAAVIYDAVEYAEANEVDVVLGDTAGRLHTADDLMAQLEKIDRVVGPDMTIFADEAVAGQDATHRAKQFNDAAEIDGVVLTKADADSQGGAAISIAEVTGKPILFLGTGQGYDDLETFDPEVIVERLTE</sequence>
<feature type="compositionally biased region" description="Basic and acidic residues" evidence="9">
    <location>
        <begin position="1"/>
        <end position="14"/>
    </location>
</feature>
<dbReference type="InterPro" id="IPR042101">
    <property type="entry name" value="SRP54_N_sf"/>
</dbReference>
<dbReference type="GO" id="GO:0005886">
    <property type="term" value="C:plasma membrane"/>
    <property type="evidence" value="ECO:0007669"/>
    <property type="project" value="UniProtKB-SubCell"/>
</dbReference>
<evidence type="ECO:0000256" key="7">
    <source>
        <dbReference type="ARBA" id="ARBA00023170"/>
    </source>
</evidence>
<organism evidence="12 13">
    <name type="scientific">Halosegnis rubeus</name>
    <dbReference type="NCBI Taxonomy" id="2212850"/>
    <lineage>
        <taxon>Archaea</taxon>
        <taxon>Methanobacteriati</taxon>
        <taxon>Methanobacteriota</taxon>
        <taxon>Stenosarchaea group</taxon>
        <taxon>Halobacteria</taxon>
        <taxon>Halobacteriales</taxon>
        <taxon>Natronomonadaceae</taxon>
        <taxon>Halosegnis</taxon>
    </lineage>
</organism>
<evidence type="ECO:0000256" key="4">
    <source>
        <dbReference type="ARBA" id="ARBA00022801"/>
    </source>
</evidence>
<comment type="caution">
    <text evidence="12">The sequence shown here is derived from an EMBL/GenBank/DDBJ whole genome shotgun (WGS) entry which is preliminary data.</text>
</comment>
<dbReference type="SUPFAM" id="SSF47364">
    <property type="entry name" value="Domain of the SRP/SRP receptor G-proteins"/>
    <property type="match status" value="1"/>
</dbReference>
<comment type="catalytic activity">
    <reaction evidence="8">
        <text>GTP + H2O = GDP + phosphate + H(+)</text>
        <dbReference type="Rhea" id="RHEA:19669"/>
        <dbReference type="ChEBI" id="CHEBI:15377"/>
        <dbReference type="ChEBI" id="CHEBI:15378"/>
        <dbReference type="ChEBI" id="CHEBI:37565"/>
        <dbReference type="ChEBI" id="CHEBI:43474"/>
        <dbReference type="ChEBI" id="CHEBI:58189"/>
        <dbReference type="EC" id="3.6.5.4"/>
    </reaction>
</comment>
<dbReference type="GO" id="GO:0006614">
    <property type="term" value="P:SRP-dependent cotranslational protein targeting to membrane"/>
    <property type="evidence" value="ECO:0007669"/>
    <property type="project" value="InterPro"/>
</dbReference>
<keyword evidence="3 8" id="KW-0547">Nucleotide-binding</keyword>
<keyword evidence="7 8" id="KW-0675">Receptor</keyword>
<keyword evidence="14" id="KW-1185">Reference proteome</keyword>
<keyword evidence="6 8" id="KW-0472">Membrane</keyword>
<dbReference type="Proteomes" id="UP000326865">
    <property type="component" value="Unassembled WGS sequence"/>
</dbReference>